<feature type="domain" description="RES" evidence="1">
    <location>
        <begin position="35"/>
        <end position="183"/>
    </location>
</feature>
<evidence type="ECO:0000259" key="1">
    <source>
        <dbReference type="Pfam" id="PF08808"/>
    </source>
</evidence>
<dbReference type="EMBL" id="QNTT01000117">
    <property type="protein sequence ID" value="RBA29384.1"/>
    <property type="molecule type" value="Genomic_DNA"/>
</dbReference>
<organism evidence="2 3">
    <name type="scientific">Dietzia maris</name>
    <dbReference type="NCBI Taxonomy" id="37915"/>
    <lineage>
        <taxon>Bacteria</taxon>
        <taxon>Bacillati</taxon>
        <taxon>Actinomycetota</taxon>
        <taxon>Actinomycetes</taxon>
        <taxon>Mycobacteriales</taxon>
        <taxon>Dietziaceae</taxon>
        <taxon>Dietzia</taxon>
    </lineage>
</organism>
<name>A0A365P4L6_9ACTN</name>
<dbReference type="Proteomes" id="UP000252187">
    <property type="component" value="Unassembled WGS sequence"/>
</dbReference>
<evidence type="ECO:0000313" key="3">
    <source>
        <dbReference type="Proteomes" id="UP000252187"/>
    </source>
</evidence>
<gene>
    <name evidence="2" type="ORF">DQ226_18420</name>
</gene>
<dbReference type="InterPro" id="IPR014914">
    <property type="entry name" value="RES_dom"/>
</dbReference>
<dbReference type="Pfam" id="PF08808">
    <property type="entry name" value="RES"/>
    <property type="match status" value="1"/>
</dbReference>
<protein>
    <submittedName>
        <fullName evidence="2">RES domain-containing protein</fullName>
    </submittedName>
</protein>
<proteinExistence type="predicted"/>
<accession>A0A365P4L6</accession>
<dbReference type="AlphaFoldDB" id="A0A365P4L6"/>
<sequence>MGPRLTGRSKVPQRPSRPLEWDAADVLTRGVDQVLWRIHKTRGAYPTAWNDYRMVGPLPGLRWDPHPPGQPANHHGCGVLYAAYDLNTCLAEVFQAGNRIDTTGSSPYATAWNLTRPLRLLNLTGDWPMRMGAAHALLSAPRSTCKNWAHAIWEASRTSNHPVDGLDVRSTVTGKNMPVLFSASQSALPAAPDFTSPLDGPKVLTLVDHFADRYQWTVT</sequence>
<evidence type="ECO:0000313" key="2">
    <source>
        <dbReference type="EMBL" id="RBA29384.1"/>
    </source>
</evidence>
<reference evidence="2 3" key="1">
    <citation type="submission" date="2018-06" db="EMBL/GenBank/DDBJ databases">
        <title>Whole genome sequencing of four bacterial strains from South Shetland trench revealing bio-synthetic gene clusters.</title>
        <authorList>
            <person name="Abdel-Mageed W.M."/>
            <person name="Lehri B."/>
            <person name="Jarmusch S.A."/>
            <person name="Miranda K."/>
            <person name="Goodfellow M."/>
            <person name="Jaspars M."/>
            <person name="Karlyshev A.V."/>
        </authorList>
    </citation>
    <scope>NUCLEOTIDE SEQUENCE [LARGE SCALE GENOMIC DNA]</scope>
    <source>
        <strain evidence="2 3">SST1</strain>
    </source>
</reference>
<comment type="caution">
    <text evidence="2">The sequence shown here is derived from an EMBL/GenBank/DDBJ whole genome shotgun (WGS) entry which is preliminary data.</text>
</comment>